<evidence type="ECO:0000256" key="1">
    <source>
        <dbReference type="SAM" id="Phobius"/>
    </source>
</evidence>
<accession>A0A553K4W9</accession>
<dbReference type="Pfam" id="PF12277">
    <property type="entry name" value="DUF3618"/>
    <property type="match status" value="1"/>
</dbReference>
<proteinExistence type="predicted"/>
<keyword evidence="1" id="KW-1133">Transmembrane helix</keyword>
<evidence type="ECO:0000313" key="2">
    <source>
        <dbReference type="EMBL" id="TRY19744.1"/>
    </source>
</evidence>
<dbReference type="OrthoDB" id="3728653at2"/>
<name>A0A553K4W9_9ACTN</name>
<dbReference type="EMBL" id="VKKG01000001">
    <property type="protein sequence ID" value="TRY19744.1"/>
    <property type="molecule type" value="Genomic_DNA"/>
</dbReference>
<keyword evidence="1" id="KW-0812">Transmembrane</keyword>
<organism evidence="2 3">
    <name type="scientific">Tessaracoccus rhinocerotis</name>
    <dbReference type="NCBI Taxonomy" id="1689449"/>
    <lineage>
        <taxon>Bacteria</taxon>
        <taxon>Bacillati</taxon>
        <taxon>Actinomycetota</taxon>
        <taxon>Actinomycetes</taxon>
        <taxon>Propionibacteriales</taxon>
        <taxon>Propionibacteriaceae</taxon>
        <taxon>Tessaracoccus</taxon>
    </lineage>
</organism>
<evidence type="ECO:0000313" key="3">
    <source>
        <dbReference type="Proteomes" id="UP000317638"/>
    </source>
</evidence>
<comment type="caution">
    <text evidence="2">The sequence shown here is derived from an EMBL/GenBank/DDBJ whole genome shotgun (WGS) entry which is preliminary data.</text>
</comment>
<keyword evidence="3" id="KW-1185">Reference proteome</keyword>
<sequence>MASKKARPVAEIRADLARNRARVADSLGDFVEEVHPKNIAKRGIDEAKGFVADEFKAAKAQVKDANGWRTDRLLAIGGAVLGVVVFAVTLNVVAGRRTRSVQAQVRKALEATR</sequence>
<keyword evidence="1" id="KW-0472">Membrane</keyword>
<gene>
    <name evidence="2" type="ORF">FOJ82_02355</name>
</gene>
<dbReference type="AlphaFoldDB" id="A0A553K4W9"/>
<dbReference type="Proteomes" id="UP000317638">
    <property type="component" value="Unassembled WGS sequence"/>
</dbReference>
<protein>
    <submittedName>
        <fullName evidence="2">DUF3618 domain-containing protein</fullName>
    </submittedName>
</protein>
<reference evidence="2 3" key="1">
    <citation type="submission" date="2019-07" db="EMBL/GenBank/DDBJ databases">
        <authorList>
            <person name="Zhou L.-Y."/>
        </authorList>
    </citation>
    <scope>NUCLEOTIDE SEQUENCE [LARGE SCALE GENOMIC DNA]</scope>
    <source>
        <strain evidence="2 3">YIM 101269</strain>
    </source>
</reference>
<dbReference type="RefSeq" id="WP_143936831.1">
    <property type="nucleotide sequence ID" value="NZ_VKKG01000001.1"/>
</dbReference>
<feature type="transmembrane region" description="Helical" evidence="1">
    <location>
        <begin position="73"/>
        <end position="94"/>
    </location>
</feature>
<dbReference type="InterPro" id="IPR022062">
    <property type="entry name" value="DUF3618"/>
</dbReference>